<keyword evidence="1" id="KW-0378">Hydrolase</keyword>
<protein>
    <submittedName>
        <fullName evidence="1">Alpha/beta hydrolase fold protein</fullName>
    </submittedName>
</protein>
<accession>A0A481YVW7</accession>
<dbReference type="Gene3D" id="3.40.50.1820">
    <property type="entry name" value="alpha/beta hydrolase"/>
    <property type="match status" value="1"/>
</dbReference>
<name>A0A481YVW7_9VIRU</name>
<dbReference type="InterPro" id="IPR029058">
    <property type="entry name" value="AB_hydrolase_fold"/>
</dbReference>
<proteinExistence type="predicted"/>
<sequence>MTNKTLIWCHGGCFSSGKPSYDYELRTFLEHDGWTVNSVDFSLDSWDQALQDVQKVVDEISTTYIVLGGISSGAMIAHEIANRNKLAAALLCPVTKPATRHSNLEKSLQTKQLCFFKTFEKMQEAEKQLELPNGPRFVLFGSLDNRAPIKDYQDWLTMKRIYFIECIGGHELCKDPPKIQFLLGLNGLLN</sequence>
<dbReference type="Pfam" id="PF05728">
    <property type="entry name" value="UPF0227"/>
    <property type="match status" value="1"/>
</dbReference>
<dbReference type="EMBL" id="MK500351">
    <property type="protein sequence ID" value="QBK87423.1"/>
    <property type="molecule type" value="Genomic_DNA"/>
</dbReference>
<dbReference type="GO" id="GO:0016787">
    <property type="term" value="F:hydrolase activity"/>
    <property type="evidence" value="ECO:0007669"/>
    <property type="project" value="UniProtKB-KW"/>
</dbReference>
<dbReference type="SUPFAM" id="SSF53474">
    <property type="entry name" value="alpha/beta-Hydrolases"/>
    <property type="match status" value="1"/>
</dbReference>
<evidence type="ECO:0000313" key="1">
    <source>
        <dbReference type="EMBL" id="QBK87423.1"/>
    </source>
</evidence>
<organism evidence="1">
    <name type="scientific">Marseillevirus LCMAC201</name>
    <dbReference type="NCBI Taxonomy" id="2506605"/>
    <lineage>
        <taxon>Viruses</taxon>
        <taxon>Varidnaviria</taxon>
        <taxon>Bamfordvirae</taxon>
        <taxon>Nucleocytoviricota</taxon>
        <taxon>Megaviricetes</taxon>
        <taxon>Pimascovirales</taxon>
        <taxon>Pimascovirales incertae sedis</taxon>
        <taxon>Marseilleviridae</taxon>
    </lineage>
</organism>
<gene>
    <name evidence="1" type="ORF">LCMAC201_03330</name>
</gene>
<dbReference type="InterPro" id="IPR008886">
    <property type="entry name" value="UPF0227/Esterase_YqiA"/>
</dbReference>
<reference evidence="1" key="1">
    <citation type="journal article" date="2019" name="MBio">
        <title>Virus Genomes from Deep Sea Sediments Expand the Ocean Megavirome and Support Independent Origins of Viral Gigantism.</title>
        <authorList>
            <person name="Backstrom D."/>
            <person name="Yutin N."/>
            <person name="Jorgensen S.L."/>
            <person name="Dharamshi J."/>
            <person name="Homa F."/>
            <person name="Zaremba-Niedwiedzka K."/>
            <person name="Spang A."/>
            <person name="Wolf Y.I."/>
            <person name="Koonin E.V."/>
            <person name="Ettema T.J."/>
        </authorList>
    </citation>
    <scope>NUCLEOTIDE SEQUENCE</scope>
</reference>